<dbReference type="SUPFAM" id="SSF74788">
    <property type="entry name" value="Cullin repeat-like"/>
    <property type="match status" value="1"/>
</dbReference>
<dbReference type="Proteomes" id="UP000017836">
    <property type="component" value="Unassembled WGS sequence"/>
</dbReference>
<comment type="function">
    <text evidence="3">Component of the exocyst complex.</text>
</comment>
<dbReference type="OrthoDB" id="1922221at2759"/>
<dbReference type="OMA" id="DDWIRIH"/>
<sequence length="650" mass="75437">MAASTGDKQVISTPKSVVKTMDAYQRMANGMKMLSSFDGHLSTMTQRLDSKREIDELEETLEVIEEKIMGFESGPSESVGSSMIWDRDPEEAFQYLQAVDQVRELVDQLEKSSLITDERVKEILDRAHSLLQIAMAKLEEEFIYVLVQCRQPLEPDFTSFRSSEDDLADRDSISSSDFQVDECKSKLGDNSNAIEQFQMDLIVPEMIPELKRIAKLMYSSNYDRECFQAYTSIRRDALDEFLFILKVEKLSIEEVQRMDWKYLESMIRRWIRAIKLFVRFILVSEKYLCDQIFGDLGSTSEACFVEITKGPIMQLLNFGEAVAITHRSTDRLYCVIDMYERLADLLPDINSLFPEDMGFSVRGEAREVLARLGEYVKRTLVDFEEAIRKETSANPFAGGGVHHLTRYVMNYIRTLATYSDILNPLLDSRGPLHSSLTQHEEEENDGYLTDSVRASPMAQCLLSLTHDLESNLDAKSQLYRDESLRHFFLMNNIHYMFQKVRESEGLSALLGDDWVRAHSRVFRKHEMSYERASWNEVLHCLRDEGLGGSSSSSNALLKERFKSFNLAFEELYRNQTGWHVRDPQLREDLQISISMKILQAYRMFIGRYRNQLEGVRHSERYMKYSAEDLETYLLDLFEGSPRLLHNPRRR</sequence>
<dbReference type="InterPro" id="IPR016159">
    <property type="entry name" value="Cullin_repeat-like_dom_sf"/>
</dbReference>
<keyword evidence="3" id="KW-0653">Protein transport</keyword>
<comment type="similarity">
    <text evidence="1 3">Belongs to the EXO70 family.</text>
</comment>
<evidence type="ECO:0000256" key="4">
    <source>
        <dbReference type="SAM" id="Coils"/>
    </source>
</evidence>
<dbReference type="InterPro" id="IPR046364">
    <property type="entry name" value="Exo70_C"/>
</dbReference>
<dbReference type="Gene3D" id="1.20.1280.170">
    <property type="entry name" value="Exocyst complex component Exo70"/>
    <property type="match status" value="1"/>
</dbReference>
<dbReference type="eggNOG" id="KOG2344">
    <property type="taxonomic scope" value="Eukaryota"/>
</dbReference>
<dbReference type="HOGENOM" id="CLU_010236_2_2_1"/>
<dbReference type="Gramene" id="ERN07519">
    <property type="protein sequence ID" value="ERN07519"/>
    <property type="gene ID" value="AMTR_s00154p00032290"/>
</dbReference>
<evidence type="ECO:0000256" key="1">
    <source>
        <dbReference type="ARBA" id="ARBA00006756"/>
    </source>
</evidence>
<protein>
    <recommendedName>
        <fullName evidence="3">Exocyst subunit Exo70 family protein</fullName>
    </recommendedName>
</protein>
<dbReference type="GO" id="GO:0000145">
    <property type="term" value="C:exocyst"/>
    <property type="evidence" value="ECO:0000318"/>
    <property type="project" value="GO_Central"/>
</dbReference>
<evidence type="ECO:0000313" key="7">
    <source>
        <dbReference type="Proteomes" id="UP000017836"/>
    </source>
</evidence>
<accession>W1PIG8</accession>
<dbReference type="Pfam" id="PF20669">
    <property type="entry name" value="Exo70_N"/>
    <property type="match status" value="1"/>
</dbReference>
<evidence type="ECO:0000256" key="2">
    <source>
        <dbReference type="ARBA" id="ARBA00022448"/>
    </source>
</evidence>
<evidence type="ECO:0000256" key="3">
    <source>
        <dbReference type="RuleBase" id="RU365026"/>
    </source>
</evidence>
<dbReference type="KEGG" id="atr:18435736"/>
<dbReference type="PANTHER" id="PTHR12542">
    <property type="entry name" value="EXOCYST COMPLEX PROTEIN EXO70"/>
    <property type="match status" value="1"/>
</dbReference>
<feature type="coiled-coil region" evidence="4">
    <location>
        <begin position="47"/>
        <end position="74"/>
    </location>
</feature>
<dbReference type="GO" id="GO:0006887">
    <property type="term" value="P:exocytosis"/>
    <property type="evidence" value="ECO:0000318"/>
    <property type="project" value="GO_Central"/>
</dbReference>
<proteinExistence type="inferred from homology"/>
<dbReference type="Pfam" id="PF03081">
    <property type="entry name" value="Exo70_C"/>
    <property type="match status" value="1"/>
</dbReference>
<dbReference type="EMBL" id="KI393735">
    <property type="protein sequence ID" value="ERN07519.1"/>
    <property type="molecule type" value="Genomic_DNA"/>
</dbReference>
<dbReference type="GO" id="GO:0015031">
    <property type="term" value="P:protein transport"/>
    <property type="evidence" value="ECO:0007669"/>
    <property type="project" value="UniProtKB-KW"/>
</dbReference>
<organism evidence="6 7">
    <name type="scientific">Amborella trichopoda</name>
    <dbReference type="NCBI Taxonomy" id="13333"/>
    <lineage>
        <taxon>Eukaryota</taxon>
        <taxon>Viridiplantae</taxon>
        <taxon>Streptophyta</taxon>
        <taxon>Embryophyta</taxon>
        <taxon>Tracheophyta</taxon>
        <taxon>Spermatophyta</taxon>
        <taxon>Magnoliopsida</taxon>
        <taxon>Amborellales</taxon>
        <taxon>Amborellaceae</taxon>
        <taxon>Amborella</taxon>
    </lineage>
</organism>
<dbReference type="STRING" id="13333.W1PIG8"/>
<evidence type="ECO:0000259" key="5">
    <source>
        <dbReference type="Pfam" id="PF03081"/>
    </source>
</evidence>
<dbReference type="InterPro" id="IPR004140">
    <property type="entry name" value="Exo70"/>
</dbReference>
<evidence type="ECO:0000313" key="6">
    <source>
        <dbReference type="EMBL" id="ERN07519.1"/>
    </source>
</evidence>
<dbReference type="AlphaFoldDB" id="W1PIG8"/>
<feature type="domain" description="Exocyst complex subunit Exo70 C-terminal" evidence="5">
    <location>
        <begin position="269"/>
        <end position="635"/>
    </location>
</feature>
<dbReference type="GO" id="GO:0005546">
    <property type="term" value="F:phosphatidylinositol-4,5-bisphosphate binding"/>
    <property type="evidence" value="ECO:0007669"/>
    <property type="project" value="InterPro"/>
</dbReference>
<keyword evidence="4" id="KW-0175">Coiled coil</keyword>
<dbReference type="PANTHER" id="PTHR12542:SF49">
    <property type="entry name" value="EXOCYST SUBUNIT EXO70 FAMILY PROTEIN"/>
    <property type="match status" value="1"/>
</dbReference>
<gene>
    <name evidence="6" type="ORF">AMTR_s00154p00032290</name>
</gene>
<keyword evidence="2 3" id="KW-0813">Transport</keyword>
<keyword evidence="3" id="KW-0268">Exocytosis</keyword>
<reference evidence="7" key="1">
    <citation type="journal article" date="2013" name="Science">
        <title>The Amborella genome and the evolution of flowering plants.</title>
        <authorList>
            <consortium name="Amborella Genome Project"/>
        </authorList>
    </citation>
    <scope>NUCLEOTIDE SEQUENCE [LARGE SCALE GENOMIC DNA]</scope>
</reference>
<name>W1PIG8_AMBTC</name>
<keyword evidence="7" id="KW-1185">Reference proteome</keyword>